<feature type="compositionally biased region" description="Polar residues" evidence="3">
    <location>
        <begin position="49"/>
        <end position="58"/>
    </location>
</feature>
<accession>A0A5N5MAB2</accession>
<dbReference type="Pfam" id="PF13041">
    <property type="entry name" value="PPR_2"/>
    <property type="match status" value="3"/>
</dbReference>
<sequence length="821" mass="91245">MESLPGGVNEETAQRSNKGKEIARAGRLVGQTRQRASGGPSGSRAGRMTISNGPSENANGKGIVMLKPKSVGLAMDTSGKQKEKVGEINLNAERRRIQHTRKDGSTSTMITEIMPQKISDIEMSRGGVTVSNRPTRRSRSPEPPDEINWMDEGNDKVEENKQMEEQNFKRFVSQGGLFLALAFGFEIHGVMLKRTIFSKTPTSTLLNISTSSPSANPPYNITTCINASLQQCAINKNLKRGQQLHARLLITGLSSSSPSCTTSLINMYAKCNKMNHALLALNSTADYARNVFAYNALISGFILNGLPKDGLEVYEEMRQAGIFPDKYTFPCLIKGFCEVMEVFQVKKIHGLVFKLGLDLDMYVGSSLVSSYLKSELMKEARELFDEMPERDVVLWNSMVNGYAQIGQCDEALRVCREMSQEGVLMSKFTVSGVLSVFSLRGDFANGRLVHGFMIKMGFDSCVSVCNALIDMYGKCRRVVDALEIFEKMNEKDIFSWNSILSANEHCCDHDGTLRLFDRMLGEGVQLDLVTITTILPACSHLAALVHGREIHGYMIVNGFIKDGESENMYNLQTINALMDMYAKCGSMRDAEMVFYNMSNRDTASWNIMIMGYGMHGYGNEALYMFSDMCKSGLKPNEITFVGVLLACSHAGFINQGSKFLVEMELKHGVVPTIQHYTCVIDMLGRAGQLEEAYKLAVTMPIQANPVVWRALLAACQLYGNVDLAEVTAQKVFELNPAHCGNYVLMSNAYVAAGRYQEVLDIRHKMRQQDVKKTPGCSWIELKNGMNTFINGDRAHPEARLIYPELHLLAAHIHEHGYVPLL</sequence>
<dbReference type="PANTHER" id="PTHR47926:SF347">
    <property type="entry name" value="PENTATRICOPEPTIDE REPEAT-CONTAINING PROTEIN"/>
    <property type="match status" value="1"/>
</dbReference>
<dbReference type="FunFam" id="1.25.40.10:FF:000305">
    <property type="entry name" value="Pentatricopeptide repeat-containing protein mitochondrial"/>
    <property type="match status" value="1"/>
</dbReference>
<name>A0A5N5MAB2_9ROSI</name>
<dbReference type="FunFam" id="1.25.40.10:FF:000344">
    <property type="entry name" value="Pentatricopeptide repeat-containing protein"/>
    <property type="match status" value="1"/>
</dbReference>
<feature type="repeat" description="PPR" evidence="2">
    <location>
        <begin position="570"/>
        <end position="600"/>
    </location>
</feature>
<evidence type="ECO:0000313" key="4">
    <source>
        <dbReference type="EMBL" id="KAB5552094.1"/>
    </source>
</evidence>
<evidence type="ECO:0008006" key="6">
    <source>
        <dbReference type="Google" id="ProtNLM"/>
    </source>
</evidence>
<reference evidence="5" key="1">
    <citation type="journal article" date="2019" name="Gigascience">
        <title>De novo genome assembly of the endangered Acer yangbiense, a plant species with extremely small populations endemic to Yunnan Province, China.</title>
        <authorList>
            <person name="Yang J."/>
            <person name="Wariss H.M."/>
            <person name="Tao L."/>
            <person name="Zhang R."/>
            <person name="Yun Q."/>
            <person name="Hollingsworth P."/>
            <person name="Dao Z."/>
            <person name="Luo G."/>
            <person name="Guo H."/>
            <person name="Ma Y."/>
            <person name="Sun W."/>
        </authorList>
    </citation>
    <scope>NUCLEOTIDE SEQUENCE [LARGE SCALE GENOMIC DNA]</scope>
    <source>
        <strain evidence="5">cv. br00</strain>
    </source>
</reference>
<keyword evidence="5" id="KW-1185">Reference proteome</keyword>
<dbReference type="Proteomes" id="UP000326939">
    <property type="component" value="Chromosome 6"/>
</dbReference>
<evidence type="ECO:0000313" key="5">
    <source>
        <dbReference type="Proteomes" id="UP000326939"/>
    </source>
</evidence>
<dbReference type="InterPro" id="IPR011990">
    <property type="entry name" value="TPR-like_helical_dom_sf"/>
</dbReference>
<dbReference type="FunFam" id="1.25.40.10:FF:000627">
    <property type="entry name" value="Pentatricopeptide repeat-containing protein"/>
    <property type="match status" value="1"/>
</dbReference>
<gene>
    <name evidence="4" type="ORF">DKX38_009405</name>
</gene>
<feature type="region of interest" description="Disordered" evidence="3">
    <location>
        <begin position="127"/>
        <end position="151"/>
    </location>
</feature>
<proteinExistence type="predicted"/>
<dbReference type="InterPro" id="IPR046960">
    <property type="entry name" value="PPR_At4g14850-like_plant"/>
</dbReference>
<feature type="compositionally biased region" description="Low complexity" evidence="3">
    <location>
        <begin position="33"/>
        <end position="47"/>
    </location>
</feature>
<dbReference type="GO" id="GO:0009451">
    <property type="term" value="P:RNA modification"/>
    <property type="evidence" value="ECO:0007669"/>
    <property type="project" value="InterPro"/>
</dbReference>
<dbReference type="EMBL" id="VDCV01000006">
    <property type="protein sequence ID" value="KAB5552094.1"/>
    <property type="molecule type" value="Genomic_DNA"/>
</dbReference>
<dbReference type="AlphaFoldDB" id="A0A5N5MAB2"/>
<dbReference type="NCBIfam" id="TIGR00756">
    <property type="entry name" value="PPR"/>
    <property type="match status" value="6"/>
</dbReference>
<feature type="repeat" description="PPR" evidence="2">
    <location>
        <begin position="601"/>
        <end position="635"/>
    </location>
</feature>
<evidence type="ECO:0000256" key="2">
    <source>
        <dbReference type="PROSITE-ProRule" id="PRU00708"/>
    </source>
</evidence>
<keyword evidence="1" id="KW-0677">Repeat</keyword>
<organism evidence="4 5">
    <name type="scientific">Salix brachista</name>
    <dbReference type="NCBI Taxonomy" id="2182728"/>
    <lineage>
        <taxon>Eukaryota</taxon>
        <taxon>Viridiplantae</taxon>
        <taxon>Streptophyta</taxon>
        <taxon>Embryophyta</taxon>
        <taxon>Tracheophyta</taxon>
        <taxon>Spermatophyta</taxon>
        <taxon>Magnoliopsida</taxon>
        <taxon>eudicotyledons</taxon>
        <taxon>Gunneridae</taxon>
        <taxon>Pentapetalae</taxon>
        <taxon>rosids</taxon>
        <taxon>fabids</taxon>
        <taxon>Malpighiales</taxon>
        <taxon>Salicaceae</taxon>
        <taxon>Saliceae</taxon>
        <taxon>Salix</taxon>
    </lineage>
</organism>
<dbReference type="Gene3D" id="1.25.40.10">
    <property type="entry name" value="Tetratricopeptide repeat domain"/>
    <property type="match status" value="4"/>
</dbReference>
<evidence type="ECO:0000256" key="1">
    <source>
        <dbReference type="ARBA" id="ARBA00022737"/>
    </source>
</evidence>
<feature type="repeat" description="PPR" evidence="2">
    <location>
        <begin position="391"/>
        <end position="425"/>
    </location>
</feature>
<dbReference type="SUPFAM" id="SSF48452">
    <property type="entry name" value="TPR-like"/>
    <property type="match status" value="1"/>
</dbReference>
<evidence type="ECO:0000256" key="3">
    <source>
        <dbReference type="SAM" id="MobiDB-lite"/>
    </source>
</evidence>
<dbReference type="GO" id="GO:0003723">
    <property type="term" value="F:RNA binding"/>
    <property type="evidence" value="ECO:0007669"/>
    <property type="project" value="InterPro"/>
</dbReference>
<dbReference type="InterPro" id="IPR046848">
    <property type="entry name" value="E_motif"/>
</dbReference>
<dbReference type="PANTHER" id="PTHR47926">
    <property type="entry name" value="PENTATRICOPEPTIDE REPEAT-CONTAINING PROTEIN"/>
    <property type="match status" value="1"/>
</dbReference>
<dbReference type="Pfam" id="PF20431">
    <property type="entry name" value="E_motif"/>
    <property type="match status" value="1"/>
</dbReference>
<feature type="repeat" description="PPR" evidence="2">
    <location>
        <begin position="290"/>
        <end position="324"/>
    </location>
</feature>
<dbReference type="InterPro" id="IPR002885">
    <property type="entry name" value="PPR_rpt"/>
</dbReference>
<feature type="repeat" description="PPR" evidence="2">
    <location>
        <begin position="461"/>
        <end position="495"/>
    </location>
</feature>
<feature type="region of interest" description="Disordered" evidence="3">
    <location>
        <begin position="1"/>
        <end position="62"/>
    </location>
</feature>
<protein>
    <recommendedName>
        <fullName evidence="6">Pentatricopeptide repeat-containing protein</fullName>
    </recommendedName>
</protein>
<feature type="repeat" description="PPR" evidence="2">
    <location>
        <begin position="360"/>
        <end position="390"/>
    </location>
</feature>
<comment type="caution">
    <text evidence="4">The sequence shown here is derived from an EMBL/GenBank/DDBJ whole genome shotgun (WGS) entry which is preliminary data.</text>
</comment>
<dbReference type="PROSITE" id="PS51375">
    <property type="entry name" value="PPR"/>
    <property type="match status" value="6"/>
</dbReference>
<dbReference type="Pfam" id="PF01535">
    <property type="entry name" value="PPR"/>
    <property type="match status" value="4"/>
</dbReference>